<evidence type="ECO:0000256" key="1">
    <source>
        <dbReference type="SAM" id="Phobius"/>
    </source>
</evidence>
<feature type="transmembrane region" description="Helical" evidence="1">
    <location>
        <begin position="21"/>
        <end position="39"/>
    </location>
</feature>
<gene>
    <name evidence="3" type="ORF">PM10SUCC1_21080</name>
</gene>
<keyword evidence="1" id="KW-1133">Transmembrane helix</keyword>
<dbReference type="Pfam" id="PF25231">
    <property type="entry name" value="DUF7847"/>
    <property type="match status" value="1"/>
</dbReference>
<protein>
    <recommendedName>
        <fullName evidence="2">DUF7847 domain-containing protein</fullName>
    </recommendedName>
</protein>
<dbReference type="InterPro" id="IPR010380">
    <property type="entry name" value="DUF975"/>
</dbReference>
<dbReference type="Proteomes" id="UP001144471">
    <property type="component" value="Unassembled WGS sequence"/>
</dbReference>
<dbReference type="InterPro" id="IPR057169">
    <property type="entry name" value="DUF7847"/>
</dbReference>
<reference evidence="3" key="1">
    <citation type="submission" date="2022-12" db="EMBL/GenBank/DDBJ databases">
        <title>Reference genome sequencing for broad-spectrum identification of bacterial and archaeal isolates by mass spectrometry.</title>
        <authorList>
            <person name="Sekiguchi Y."/>
            <person name="Tourlousse D.M."/>
        </authorList>
    </citation>
    <scope>NUCLEOTIDE SEQUENCE</scope>
    <source>
        <strain evidence="3">10succ1</strain>
    </source>
</reference>
<keyword evidence="1" id="KW-0472">Membrane</keyword>
<evidence type="ECO:0000313" key="3">
    <source>
        <dbReference type="EMBL" id="GLI56594.1"/>
    </source>
</evidence>
<dbReference type="PANTHER" id="PTHR40076">
    <property type="entry name" value="MEMBRANE PROTEIN-RELATED"/>
    <property type="match status" value="1"/>
</dbReference>
<keyword evidence="1" id="KW-0812">Transmembrane</keyword>
<accession>A0A9W6GMK8</accession>
<evidence type="ECO:0000313" key="4">
    <source>
        <dbReference type="Proteomes" id="UP001144471"/>
    </source>
</evidence>
<dbReference type="RefSeq" id="WP_281835851.1">
    <property type="nucleotide sequence ID" value="NZ_BSDY01000009.1"/>
</dbReference>
<feature type="transmembrane region" description="Helical" evidence="1">
    <location>
        <begin position="157"/>
        <end position="185"/>
    </location>
</feature>
<organism evidence="3 4">
    <name type="scientific">Propionigenium maris DSM 9537</name>
    <dbReference type="NCBI Taxonomy" id="1123000"/>
    <lineage>
        <taxon>Bacteria</taxon>
        <taxon>Fusobacteriati</taxon>
        <taxon>Fusobacteriota</taxon>
        <taxon>Fusobacteriia</taxon>
        <taxon>Fusobacteriales</taxon>
        <taxon>Fusobacteriaceae</taxon>
        <taxon>Propionigenium</taxon>
    </lineage>
</organism>
<dbReference type="AlphaFoldDB" id="A0A9W6GMK8"/>
<name>A0A9W6GMK8_9FUSO</name>
<dbReference type="EMBL" id="BSDY01000009">
    <property type="protein sequence ID" value="GLI56594.1"/>
    <property type="molecule type" value="Genomic_DNA"/>
</dbReference>
<keyword evidence="4" id="KW-1185">Reference proteome</keyword>
<feature type="transmembrane region" description="Helical" evidence="1">
    <location>
        <begin position="115"/>
        <end position="133"/>
    </location>
</feature>
<dbReference type="PANTHER" id="PTHR40076:SF1">
    <property type="entry name" value="MEMBRANE PROTEIN"/>
    <property type="match status" value="1"/>
</dbReference>
<feature type="transmembrane region" description="Helical" evidence="1">
    <location>
        <begin position="51"/>
        <end position="71"/>
    </location>
</feature>
<feature type="transmembrane region" description="Helical" evidence="1">
    <location>
        <begin position="92"/>
        <end position="109"/>
    </location>
</feature>
<evidence type="ECO:0000259" key="2">
    <source>
        <dbReference type="Pfam" id="PF25231"/>
    </source>
</evidence>
<sequence>MKEKFLKKKALTYGWERVKERPVFFVILMVVVSLLQYIPTYMDEQMGASPWTVSILALIIHTLVGMGMIRISLKIYEGGEGDYRDLLPQNEIFFTYLLATIVYGIVVFIGGLFLIVPGIVVGVIFCFYGYLIVDKKLGIKEAFYESKRMTRGAKMDIFLLGLILWGLNILGALLLLVGILVTLPISLMTMTYVYKKLCIKAEA</sequence>
<comment type="caution">
    <text evidence="3">The sequence shown here is derived from an EMBL/GenBank/DDBJ whole genome shotgun (WGS) entry which is preliminary data.</text>
</comment>
<proteinExistence type="predicted"/>
<feature type="domain" description="DUF7847" evidence="2">
    <location>
        <begin position="101"/>
        <end position="186"/>
    </location>
</feature>